<evidence type="ECO:0000256" key="2">
    <source>
        <dbReference type="RuleBase" id="RU362080"/>
    </source>
</evidence>
<dbReference type="Pfam" id="PF02604">
    <property type="entry name" value="PhdYeFM_antitox"/>
    <property type="match status" value="1"/>
</dbReference>
<reference evidence="3" key="1">
    <citation type="submission" date="2010-05" db="EMBL/GenBank/DDBJ databases">
        <title>The draft genome of Desulfonatronospira thiodismutans ASO3-1.</title>
        <authorList>
            <consortium name="US DOE Joint Genome Institute (JGI-PGF)"/>
            <person name="Lucas S."/>
            <person name="Copeland A."/>
            <person name="Lapidus A."/>
            <person name="Cheng J.-F."/>
            <person name="Bruce D."/>
            <person name="Goodwin L."/>
            <person name="Pitluck S."/>
            <person name="Chertkov O."/>
            <person name="Brettin T."/>
            <person name="Detter J.C."/>
            <person name="Han C."/>
            <person name="Land M.L."/>
            <person name="Hauser L."/>
            <person name="Kyrpides N."/>
            <person name="Mikhailova N."/>
            <person name="Muyzer G."/>
            <person name="Woyke T."/>
        </authorList>
    </citation>
    <scope>NUCLEOTIDE SEQUENCE [LARGE SCALE GENOMIC DNA]</scope>
    <source>
        <strain evidence="3">ASO3-1</strain>
    </source>
</reference>
<dbReference type="InterPro" id="IPR006442">
    <property type="entry name" value="Antitoxin_Phd/YefM"/>
</dbReference>
<proteinExistence type="inferred from homology"/>
<dbReference type="OrthoDB" id="5471970at2"/>
<dbReference type="eggNOG" id="COG2161">
    <property type="taxonomic scope" value="Bacteria"/>
</dbReference>
<dbReference type="AlphaFoldDB" id="D6SKQ6"/>
<dbReference type="InterPro" id="IPR036165">
    <property type="entry name" value="YefM-like_sf"/>
</dbReference>
<name>D6SKQ6_9BACT</name>
<evidence type="ECO:0000313" key="3">
    <source>
        <dbReference type="EMBL" id="EFI35267.1"/>
    </source>
</evidence>
<gene>
    <name evidence="3" type="ORF">Dthio_PD2678</name>
</gene>
<comment type="function">
    <text evidence="2">Antitoxin component of a type II toxin-antitoxin (TA) system.</text>
</comment>
<comment type="similarity">
    <text evidence="1 2">Belongs to the phD/YefM antitoxin family.</text>
</comment>
<keyword evidence="4" id="KW-1185">Reference proteome</keyword>
<accession>D6SKQ6</accession>
<comment type="caution">
    <text evidence="3">The sequence shown here is derived from an EMBL/GenBank/DDBJ whole genome shotgun (WGS) entry which is preliminary data.</text>
</comment>
<evidence type="ECO:0000313" key="4">
    <source>
        <dbReference type="Proteomes" id="UP000005496"/>
    </source>
</evidence>
<dbReference type="EMBL" id="ACJN02000001">
    <property type="protein sequence ID" value="EFI35267.1"/>
    <property type="molecule type" value="Genomic_DNA"/>
</dbReference>
<sequence length="89" mass="10270">MRQDEYISATNLSKKTSATLDAFDRGEMEKMIVLKNNSPKAVLLSMEAFQAMQEELEDLRMASLALVRQETFDPKKALSHEQIMERFSR</sequence>
<dbReference type="SUPFAM" id="SSF143120">
    <property type="entry name" value="YefM-like"/>
    <property type="match status" value="1"/>
</dbReference>
<evidence type="ECO:0000256" key="1">
    <source>
        <dbReference type="ARBA" id="ARBA00009981"/>
    </source>
</evidence>
<dbReference type="RefSeq" id="WP_008868400.1">
    <property type="nucleotide sequence ID" value="NZ_ACJN02000001.1"/>
</dbReference>
<organism evidence="3 4">
    <name type="scientific">Desulfonatronospira thiodismutans ASO3-1</name>
    <dbReference type="NCBI Taxonomy" id="555779"/>
    <lineage>
        <taxon>Bacteria</taxon>
        <taxon>Pseudomonadati</taxon>
        <taxon>Thermodesulfobacteriota</taxon>
        <taxon>Desulfovibrionia</taxon>
        <taxon>Desulfovibrionales</taxon>
        <taxon>Desulfonatronovibrionaceae</taxon>
        <taxon>Desulfonatronospira</taxon>
    </lineage>
</organism>
<protein>
    <recommendedName>
        <fullName evidence="2">Antitoxin</fullName>
    </recommendedName>
</protein>
<dbReference type="Proteomes" id="UP000005496">
    <property type="component" value="Unassembled WGS sequence"/>
</dbReference>